<keyword evidence="1" id="KW-1185">Reference proteome</keyword>
<reference evidence="2" key="1">
    <citation type="submission" date="2025-08" db="UniProtKB">
        <authorList>
            <consortium name="RefSeq"/>
        </authorList>
    </citation>
    <scope>IDENTIFICATION</scope>
    <source>
        <tissue evidence="2">Whole body</tissue>
    </source>
</reference>
<dbReference type="GeneID" id="107070899"/>
<organism evidence="1 2">
    <name type="scientific">Polistes dominula</name>
    <name type="common">European paper wasp</name>
    <name type="synonym">Vespa dominula</name>
    <dbReference type="NCBI Taxonomy" id="743375"/>
    <lineage>
        <taxon>Eukaryota</taxon>
        <taxon>Metazoa</taxon>
        <taxon>Ecdysozoa</taxon>
        <taxon>Arthropoda</taxon>
        <taxon>Hexapoda</taxon>
        <taxon>Insecta</taxon>
        <taxon>Pterygota</taxon>
        <taxon>Neoptera</taxon>
        <taxon>Endopterygota</taxon>
        <taxon>Hymenoptera</taxon>
        <taxon>Apocrita</taxon>
        <taxon>Aculeata</taxon>
        <taxon>Vespoidea</taxon>
        <taxon>Vespidae</taxon>
        <taxon>Polistinae</taxon>
        <taxon>Polistini</taxon>
        <taxon>Polistes</taxon>
    </lineage>
</organism>
<accession>A0ABM1IXJ8</accession>
<sequence length="520" mass="62126">MFKKLITVYFKKYIKNRYFCSKLSSKENLRNALLTNLHVTSGEVDQLFNLYNERLLKISEKRIIRNSQICKEHNIELKTARNMFTCFVMYSHLLKHRIFVLQELGVPKIHINLVWKLPHLMKKPASEFKTITNIPEKQRIMSNMMYHIDRNLSNDLPIEKLNESVSMREHYKTCFTYYAQKKLGVKSDESLKYTGFSFKSIRLMTKLIDFYRNKLGFDLEYIRKHLYLLDVCPDYAQYVMDSLKDYNICNYKFEEVVKKWHTILNCDPENTIKVLCTIKKYEIDERALKSCLKILKVSNDYLIDRLNEISNTPDLRVWSKNSRVLFFIVHKNMINKRVEFLRKKGYLKSANSYLITSNKHHFHKFIQDELNFMIKSEYIEYILCKELGSDKKYVIKILKRHPYWNRVSFVDLDDTLRNLKEYYSIEDICPNIQIILYPWVTVKKTLQTINESDQFCKEYNLSQHLALCLYLMEKNNHFTGEAIWNTEESNELTSNEKIESSDTSNESLDLNQSCNILNKS</sequence>
<proteinExistence type="predicted"/>
<name>A0ABM1IXJ8_POLDO</name>
<dbReference type="RefSeq" id="XP_015184935.1">
    <property type="nucleotide sequence ID" value="XM_015329449.1"/>
</dbReference>
<protein>
    <submittedName>
        <fullName evidence="2">Uncharacterized protein LOC107070899</fullName>
    </submittedName>
</protein>
<evidence type="ECO:0000313" key="2">
    <source>
        <dbReference type="RefSeq" id="XP_015184935.1"/>
    </source>
</evidence>
<gene>
    <name evidence="2" type="primary">LOC107070899</name>
</gene>
<evidence type="ECO:0000313" key="1">
    <source>
        <dbReference type="Proteomes" id="UP000694924"/>
    </source>
</evidence>
<dbReference type="Proteomes" id="UP000694924">
    <property type="component" value="Unplaced"/>
</dbReference>